<dbReference type="EMBL" id="CP136600">
    <property type="protein sequence ID" value="WOH39251.1"/>
    <property type="molecule type" value="Genomic_DNA"/>
</dbReference>
<dbReference type="RefSeq" id="WP_348398018.1">
    <property type="nucleotide sequence ID" value="NZ_CP136600.1"/>
</dbReference>
<proteinExistence type="predicted"/>
<dbReference type="PROSITE" id="PS51257">
    <property type="entry name" value="PROKAR_LIPOPROTEIN"/>
    <property type="match status" value="1"/>
</dbReference>
<accession>A0ABZ0GU26</accession>
<name>A0ABZ0GU26_9GAMM</name>
<gene>
    <name evidence="1" type="ORF">RI844_08505</name>
</gene>
<dbReference type="Gene3D" id="2.60.40.3440">
    <property type="match status" value="1"/>
</dbReference>
<evidence type="ECO:0000313" key="1">
    <source>
        <dbReference type="EMBL" id="WOH39251.1"/>
    </source>
</evidence>
<reference evidence="1 2" key="1">
    <citation type="submission" date="2023-09" db="EMBL/GenBank/DDBJ databases">
        <authorList>
            <person name="Qi X."/>
        </authorList>
    </citation>
    <scope>NUCLEOTIDE SEQUENCE [LARGE SCALE GENOMIC DNA]</scope>
    <source>
        <strain evidence="1 2">S1-1</strain>
    </source>
</reference>
<dbReference type="Pfam" id="PF17963">
    <property type="entry name" value="Big_9"/>
    <property type="match status" value="1"/>
</dbReference>
<dbReference type="Proteomes" id="UP001301442">
    <property type="component" value="Chromosome"/>
</dbReference>
<dbReference type="SUPFAM" id="SSF49464">
    <property type="entry name" value="Carboxypeptidase regulatory domain-like"/>
    <property type="match status" value="1"/>
</dbReference>
<organism evidence="1 2">
    <name type="scientific">Thalassotalea fonticola</name>
    <dbReference type="NCBI Taxonomy" id="3065649"/>
    <lineage>
        <taxon>Bacteria</taxon>
        <taxon>Pseudomonadati</taxon>
        <taxon>Pseudomonadota</taxon>
        <taxon>Gammaproteobacteria</taxon>
        <taxon>Alteromonadales</taxon>
        <taxon>Colwelliaceae</taxon>
        <taxon>Thalassotalea</taxon>
    </lineage>
</organism>
<evidence type="ECO:0000313" key="2">
    <source>
        <dbReference type="Proteomes" id="UP001301442"/>
    </source>
</evidence>
<sequence length="798" mass="87745">MENKKLTSALLVATLLSGCGGGGGSSDTPKVDANINTAPVAGADVGTAQNNNSVTVNVLENDTDAENNALSISEISTSPLNGEASISGGSIVYTPNVNFAGSDSLTYTISDGEFTATAELQLAVNHTLTVSGQVTDSPIGNAEVTVESNGQTYSTTADAEGNYSLDVVINDMLASLILTATGSKELGQENVQLQLFLGESATLLEQVDEHRDLISETNTTNITHVTTATYLLAKDLNDDEPFASMQEYLDTAAEISVEELIETAAFIKLMVDNDNFNLPEGETIVSFLDNTDEGSIGTVEAINGYLESNNYIDENGEATAEYSAAIETSKTETINDPKVMLQFTEEMITGKSLVEINDTKLGWLDFTASVIRHNSNGLATRYDSRHREVSTAEGLNWAVENGKLKYSYDELTGAYTREFSESFEELVTEYGFEQSVQSALVQAQNQGIIPPGIPLEIRYGVINKTVTLLAKSEDTYKVEEQVHSGYELVMPGEMNWQGDNPSASEDYSNTLTYVEPNTSLLNGLTIADIAGDWVMSLDYTIGKDVWSLQPVDVSGSDVVSINGTTASSRLSNHEFSVIFENGIIILKDGEVTYRVTPFQQAANNYLAYTEKLINNSLEKAYVWQMSKFDNTYQKLTNNLATELPEFQLANINGYFKEHWEGDKLKLADIWGYQFKANGTLRRGIYGENANSGSDIEVEHFYLGDDRWTWDTSGNIVNLRFGDSYQVRHRTWEVINVDDNGRALVFEYSSWGNDNNQDSVVTEDETGQFIYPRINSVSKEDMSNWEEAWKNTQDYGLIN</sequence>
<keyword evidence="2" id="KW-1185">Reference proteome</keyword>
<dbReference type="InterPro" id="IPR008969">
    <property type="entry name" value="CarboxyPept-like_regulatory"/>
</dbReference>
<protein>
    <submittedName>
        <fullName evidence="1">Ig-like domain-containing protein</fullName>
    </submittedName>
</protein>